<keyword evidence="2" id="KW-0812">Transmembrane</keyword>
<accession>A0ABW2KHK8</accession>
<sequence length="117" mass="11596">MSYPGPPPPPPHQGGWGAPPPPPPGGPYGGPPDPPASAGGAIGALVANALALCLCWALALPGVILAIVAVTQVNDNPKAARVCTLIAWILFGVAAAVGVLYLLLWGGTFMSTLVDGL</sequence>
<name>A0ABW2KHK8_9ACTN</name>
<keyword evidence="2" id="KW-1133">Transmembrane helix</keyword>
<proteinExistence type="predicted"/>
<reference evidence="4" key="1">
    <citation type="journal article" date="2019" name="Int. J. Syst. Evol. Microbiol.">
        <title>The Global Catalogue of Microorganisms (GCM) 10K type strain sequencing project: providing services to taxonomists for standard genome sequencing and annotation.</title>
        <authorList>
            <consortium name="The Broad Institute Genomics Platform"/>
            <consortium name="The Broad Institute Genome Sequencing Center for Infectious Disease"/>
            <person name="Wu L."/>
            <person name="Ma J."/>
        </authorList>
    </citation>
    <scope>NUCLEOTIDE SEQUENCE [LARGE SCALE GENOMIC DNA]</scope>
    <source>
        <strain evidence="4">CGMCC 4.7382</strain>
    </source>
</reference>
<evidence type="ECO:0000256" key="2">
    <source>
        <dbReference type="SAM" id="Phobius"/>
    </source>
</evidence>
<evidence type="ECO:0000313" key="4">
    <source>
        <dbReference type="Proteomes" id="UP001596540"/>
    </source>
</evidence>
<feature type="transmembrane region" description="Helical" evidence="2">
    <location>
        <begin position="41"/>
        <end position="70"/>
    </location>
</feature>
<dbReference type="EMBL" id="JBHTBH010000006">
    <property type="protein sequence ID" value="MFC7328888.1"/>
    <property type="molecule type" value="Genomic_DNA"/>
</dbReference>
<organism evidence="3 4">
    <name type="scientific">Marinactinospora rubrisoli</name>
    <dbReference type="NCBI Taxonomy" id="2715399"/>
    <lineage>
        <taxon>Bacteria</taxon>
        <taxon>Bacillati</taxon>
        <taxon>Actinomycetota</taxon>
        <taxon>Actinomycetes</taxon>
        <taxon>Streptosporangiales</taxon>
        <taxon>Nocardiopsidaceae</taxon>
        <taxon>Marinactinospora</taxon>
    </lineage>
</organism>
<evidence type="ECO:0000256" key="1">
    <source>
        <dbReference type="SAM" id="MobiDB-lite"/>
    </source>
</evidence>
<protein>
    <recommendedName>
        <fullName evidence="5">DUF4190 domain-containing protein</fullName>
    </recommendedName>
</protein>
<dbReference type="SUPFAM" id="SSF101447">
    <property type="entry name" value="Formin homology 2 domain (FH2 domain)"/>
    <property type="match status" value="1"/>
</dbReference>
<dbReference type="RefSeq" id="WP_379871542.1">
    <property type="nucleotide sequence ID" value="NZ_JBHTBH010000006.1"/>
</dbReference>
<feature type="region of interest" description="Disordered" evidence="1">
    <location>
        <begin position="1"/>
        <end position="34"/>
    </location>
</feature>
<feature type="transmembrane region" description="Helical" evidence="2">
    <location>
        <begin position="82"/>
        <end position="104"/>
    </location>
</feature>
<keyword evidence="4" id="KW-1185">Reference proteome</keyword>
<keyword evidence="2" id="KW-0472">Membrane</keyword>
<evidence type="ECO:0008006" key="5">
    <source>
        <dbReference type="Google" id="ProtNLM"/>
    </source>
</evidence>
<dbReference type="Proteomes" id="UP001596540">
    <property type="component" value="Unassembled WGS sequence"/>
</dbReference>
<comment type="caution">
    <text evidence="3">The sequence shown here is derived from an EMBL/GenBank/DDBJ whole genome shotgun (WGS) entry which is preliminary data.</text>
</comment>
<gene>
    <name evidence="3" type="ORF">ACFQRF_14155</name>
</gene>
<evidence type="ECO:0000313" key="3">
    <source>
        <dbReference type="EMBL" id="MFC7328888.1"/>
    </source>
</evidence>